<dbReference type="PROSITE" id="PS50237">
    <property type="entry name" value="HECT"/>
    <property type="match status" value="1"/>
</dbReference>
<dbReference type="GO" id="GO:0006511">
    <property type="term" value="P:ubiquitin-dependent protein catabolic process"/>
    <property type="evidence" value="ECO:0007669"/>
    <property type="project" value="TreeGrafter"/>
</dbReference>
<keyword evidence="3" id="KW-0808">Transferase</keyword>
<keyword evidence="7" id="KW-0436">Ligase</keyword>
<evidence type="ECO:0000256" key="2">
    <source>
        <dbReference type="ARBA" id="ARBA00012485"/>
    </source>
</evidence>
<evidence type="ECO:0000256" key="1">
    <source>
        <dbReference type="ARBA" id="ARBA00000885"/>
    </source>
</evidence>
<dbReference type="Pfam" id="PF00632">
    <property type="entry name" value="HECT"/>
    <property type="match status" value="1"/>
</dbReference>
<name>A0A6F9DWT0_9ASCI</name>
<dbReference type="InterPro" id="IPR000569">
    <property type="entry name" value="HECT_dom"/>
</dbReference>
<evidence type="ECO:0000256" key="5">
    <source>
        <dbReference type="PROSITE-ProRule" id="PRU00104"/>
    </source>
</evidence>
<dbReference type="Gene3D" id="3.90.1750.10">
    <property type="entry name" value="Hect, E3 ligase catalytic domains"/>
    <property type="match status" value="1"/>
</dbReference>
<dbReference type="InterPro" id="IPR044611">
    <property type="entry name" value="E3A/B/C-like"/>
</dbReference>
<evidence type="ECO:0000256" key="3">
    <source>
        <dbReference type="ARBA" id="ARBA00022679"/>
    </source>
</evidence>
<dbReference type="GO" id="GO:0061630">
    <property type="term" value="F:ubiquitin protein ligase activity"/>
    <property type="evidence" value="ECO:0007669"/>
    <property type="project" value="UniProtKB-EC"/>
</dbReference>
<reference evidence="7" key="1">
    <citation type="submission" date="2020-04" db="EMBL/GenBank/DDBJ databases">
        <authorList>
            <person name="Neveu A P."/>
        </authorList>
    </citation>
    <scope>NUCLEOTIDE SEQUENCE</scope>
    <source>
        <tissue evidence="7">Whole embryo</tissue>
    </source>
</reference>
<dbReference type="SMART" id="SM00119">
    <property type="entry name" value="HECTc"/>
    <property type="match status" value="1"/>
</dbReference>
<dbReference type="GO" id="GO:0000209">
    <property type="term" value="P:protein polyubiquitination"/>
    <property type="evidence" value="ECO:0007669"/>
    <property type="project" value="InterPro"/>
</dbReference>
<proteinExistence type="evidence at transcript level"/>
<sequence length="1087" mass="124975">MYSFEGNFRSLPQVSLGGRSKEEKYNKASLLHKAQVERLKRENARKELRSTILLQSTVRSFLVRKKVKQEFRELFDQMRGSNFDHNKLGYVIRQLCFFFDRKTDPERLVWLCQNILKSSNVDWQKVCSSHLMSQVMVLCCRYLLSNTSTSAAIPLRMLETQMKKFLATESDENLKLKHSSYIWRRIIRDGNFFLCLLEVFKKKVPLDIEAPSGVNNRNPQLALAASLLDIMKQPLIFAKHLIESQQKSHFDKFTDNEKIQQSQTIDFILGHFCSDFLCNTMTHQIYSYILPMLSRSLDFPVNPLLSFVERNINMKNNLRKNIHFLSSLILLVKPSFDSISNKSAFLAIIQWLVPTIPRCGNVGSSMHDIDDSSDEDEDEEMEVAGCEWDIPQSQLANDCLEFLTSSDFIKYFVKQEVAESQVITTFCEISFHLIAKMRIPVHTNRFLYTLAFSPNFLKHLWTSIIHSRSKTRNSMMSLSSIRALLDGCHMTEASMHDLVIRLVTFSSMLSHNLLSLHDVDFYAGPSSSHGLFPMDEIIRITTTLRDVCLCCVKIILPETRTHLLDYDVREVYHCLSTGKLLRFAAPPVLGNRPLDVTTAALCFKVCSRLLNQLHTRHTRRAFAKDDIWLSSAITIGDDRSKYLSSNWRRRKLRNENIAAHMADPSDEDLPITITEARQLSVLTNLPFVVPFQTRVQIFTTMLSQDRQSRESNRDVLLHDAGFNDTSTVIRVTVRRDFLYEDAFNDLSEHNAPDLRRVLRVAFVNQAGASEAGYGEGVTREFLQQIVRTAFDPKRGLFQLVGESGLYPNPYASRLFENYQQHFRFLGRLLGKILYEGMQVELPFAAFFLSKLLRHKNSDVDINHLQSLDPDFYRNLMFLRSYEGDVANLDLDFTVVDDRFGETSVTELIPNGRNISVTNDNRVRYIHLLANYKLNVQMRAACDAFREGLSAVVPIEWLRMFDHREFQTLLSGAEASIDVMDMKNNAVFSGGYTSDHGVVQLFWEVLSEFTEADKRKLLLFVTSCSRPPLLGFKEMHPPFCIHNGGEADRLPTSSTCLNLLRLPQYDTAEQMKEKLLYCLNSESGFELS</sequence>
<dbReference type="FunFam" id="3.30.2410.10:FF:000011">
    <property type="entry name" value="Putative Ubiquitin-protein ligase E3C"/>
    <property type="match status" value="1"/>
</dbReference>
<dbReference type="CDD" id="cd00078">
    <property type="entry name" value="HECTc"/>
    <property type="match status" value="1"/>
</dbReference>
<dbReference type="PANTHER" id="PTHR45700:SF2">
    <property type="entry name" value="UBIQUITIN-PROTEIN LIGASE E3C"/>
    <property type="match status" value="1"/>
</dbReference>
<dbReference type="FunFam" id="3.30.2160.10:FF:000002">
    <property type="entry name" value="Putative Ubiquitin-protein ligase E3C"/>
    <property type="match status" value="1"/>
</dbReference>
<dbReference type="SUPFAM" id="SSF56204">
    <property type="entry name" value="Hect, E3 ligase catalytic domain"/>
    <property type="match status" value="1"/>
</dbReference>
<feature type="domain" description="HECT" evidence="6">
    <location>
        <begin position="750"/>
        <end position="1087"/>
    </location>
</feature>
<gene>
    <name evidence="7" type="primary">Ube3c</name>
</gene>
<dbReference type="InterPro" id="IPR035983">
    <property type="entry name" value="Hect_E3_ubiquitin_ligase"/>
</dbReference>
<organism evidence="7">
    <name type="scientific">Phallusia mammillata</name>
    <dbReference type="NCBI Taxonomy" id="59560"/>
    <lineage>
        <taxon>Eukaryota</taxon>
        <taxon>Metazoa</taxon>
        <taxon>Chordata</taxon>
        <taxon>Tunicata</taxon>
        <taxon>Ascidiacea</taxon>
        <taxon>Phlebobranchia</taxon>
        <taxon>Ascidiidae</taxon>
        <taxon>Phallusia</taxon>
    </lineage>
</organism>
<protein>
    <recommendedName>
        <fullName evidence="2">HECT-type E3 ubiquitin transferase</fullName>
        <ecNumber evidence="2">2.3.2.26</ecNumber>
    </recommendedName>
</protein>
<feature type="active site" description="Glycyl thioester intermediate" evidence="5">
    <location>
        <position position="1055"/>
    </location>
</feature>
<dbReference type="GO" id="GO:0016874">
    <property type="term" value="F:ligase activity"/>
    <property type="evidence" value="ECO:0007669"/>
    <property type="project" value="UniProtKB-KW"/>
</dbReference>
<dbReference type="Gene3D" id="3.30.2160.10">
    <property type="entry name" value="Hect, E3 ligase catalytic domain"/>
    <property type="match status" value="1"/>
</dbReference>
<evidence type="ECO:0000313" key="7">
    <source>
        <dbReference type="EMBL" id="CAB3267460.1"/>
    </source>
</evidence>
<accession>A0A6F9DWT0</accession>
<comment type="catalytic activity">
    <reaction evidence="1">
        <text>S-ubiquitinyl-[E2 ubiquitin-conjugating enzyme]-L-cysteine + [acceptor protein]-L-lysine = [E2 ubiquitin-conjugating enzyme]-L-cysteine + N(6)-ubiquitinyl-[acceptor protein]-L-lysine.</text>
        <dbReference type="EC" id="2.3.2.26"/>
    </reaction>
</comment>
<dbReference type="EMBL" id="LR791598">
    <property type="protein sequence ID" value="CAB3267460.1"/>
    <property type="molecule type" value="mRNA"/>
</dbReference>
<dbReference type="PANTHER" id="PTHR45700">
    <property type="entry name" value="UBIQUITIN-PROTEIN LIGASE E3C"/>
    <property type="match status" value="1"/>
</dbReference>
<dbReference type="Gene3D" id="3.30.2410.10">
    <property type="entry name" value="Hect, E3 ligase catalytic domain"/>
    <property type="match status" value="1"/>
</dbReference>
<evidence type="ECO:0000256" key="4">
    <source>
        <dbReference type="ARBA" id="ARBA00022786"/>
    </source>
</evidence>
<dbReference type="EC" id="2.3.2.26" evidence="2"/>
<keyword evidence="4 5" id="KW-0833">Ubl conjugation pathway</keyword>
<dbReference type="PROSITE" id="PS50096">
    <property type="entry name" value="IQ"/>
    <property type="match status" value="1"/>
</dbReference>
<dbReference type="AlphaFoldDB" id="A0A6F9DWT0"/>
<evidence type="ECO:0000259" key="6">
    <source>
        <dbReference type="PROSITE" id="PS50237"/>
    </source>
</evidence>